<protein>
    <submittedName>
        <fullName evidence="2">Uncharacterized protein</fullName>
    </submittedName>
</protein>
<reference evidence="2 3" key="1">
    <citation type="submission" date="2019-02" db="EMBL/GenBank/DDBJ databases">
        <title>Genome sequencing of the rare red list fungi Antrodiella citrinella (Flaviporus citrinellus).</title>
        <authorList>
            <person name="Buettner E."/>
            <person name="Kellner H."/>
        </authorList>
    </citation>
    <scope>NUCLEOTIDE SEQUENCE [LARGE SCALE GENOMIC DNA]</scope>
    <source>
        <strain evidence="2 3">DSM 108506</strain>
    </source>
</reference>
<keyword evidence="3" id="KW-1185">Reference proteome</keyword>
<name>A0A4S4MPK8_9APHY</name>
<dbReference type="OrthoDB" id="3326816at2759"/>
<evidence type="ECO:0000313" key="3">
    <source>
        <dbReference type="Proteomes" id="UP000308730"/>
    </source>
</evidence>
<comment type="caution">
    <text evidence="2">The sequence shown here is derived from an EMBL/GenBank/DDBJ whole genome shotgun (WGS) entry which is preliminary data.</text>
</comment>
<sequence length="432" mass="48356">MPLRLSLIRTLSQPFYGTHEEFFAHITAHLEYARLQRNSEWALYGYINFVFTMFCSSATVTQDRGDGDDVHHHLGCFSQMQLKPVKEGDVAAADLFRIPDFVAVVFHRLVTGSIGGHPAFLVEVKRASWVGRPWFGLPQDVAEVPLPEEFLKHLPQLLQQAKCCKRVNPVNHDKVYGFLIIDVWFVLFELGSFIRSTRNNQPVDQNDLNTVHATLLKYCRVPPTPIFDTDYKNFNPPFLEALKIATEEYPLTIAAHPYFLPPPQFEATASANEAQLDAFVDMISRAASLGKSEQYDLATANGDFSMSQPDEDDDGHAEVKVEAEVIGDEDNWEDSETDGVKVKAGKGKGRAQPKNQGRSRQRPAARDIYKGPDLPLDIVHSRSPVKTRKRAPAKPTADQPLPSASRQTSPSKGRFAPPPGSNNPRAYIHRPE</sequence>
<evidence type="ECO:0000256" key="1">
    <source>
        <dbReference type="SAM" id="MobiDB-lite"/>
    </source>
</evidence>
<evidence type="ECO:0000313" key="2">
    <source>
        <dbReference type="EMBL" id="THH27942.1"/>
    </source>
</evidence>
<feature type="compositionally biased region" description="Basic residues" evidence="1">
    <location>
        <begin position="343"/>
        <end position="363"/>
    </location>
</feature>
<feature type="compositionally biased region" description="Acidic residues" evidence="1">
    <location>
        <begin position="325"/>
        <end position="337"/>
    </location>
</feature>
<feature type="compositionally biased region" description="Polar residues" evidence="1">
    <location>
        <begin position="402"/>
        <end position="411"/>
    </location>
</feature>
<feature type="compositionally biased region" description="Basic residues" evidence="1">
    <location>
        <begin position="383"/>
        <end position="392"/>
    </location>
</feature>
<proteinExistence type="predicted"/>
<dbReference type="AlphaFoldDB" id="A0A4S4MPK8"/>
<accession>A0A4S4MPK8</accession>
<dbReference type="Proteomes" id="UP000308730">
    <property type="component" value="Unassembled WGS sequence"/>
</dbReference>
<organism evidence="2 3">
    <name type="scientific">Antrodiella citrinella</name>
    <dbReference type="NCBI Taxonomy" id="2447956"/>
    <lineage>
        <taxon>Eukaryota</taxon>
        <taxon>Fungi</taxon>
        <taxon>Dikarya</taxon>
        <taxon>Basidiomycota</taxon>
        <taxon>Agaricomycotina</taxon>
        <taxon>Agaricomycetes</taxon>
        <taxon>Polyporales</taxon>
        <taxon>Steccherinaceae</taxon>
        <taxon>Antrodiella</taxon>
    </lineage>
</organism>
<gene>
    <name evidence="2" type="ORF">EUX98_g6256</name>
</gene>
<feature type="region of interest" description="Disordered" evidence="1">
    <location>
        <begin position="324"/>
        <end position="432"/>
    </location>
</feature>
<dbReference type="EMBL" id="SGPM01000214">
    <property type="protein sequence ID" value="THH27942.1"/>
    <property type="molecule type" value="Genomic_DNA"/>
</dbReference>